<keyword evidence="3" id="KW-1185">Reference proteome</keyword>
<evidence type="ECO:0000313" key="3">
    <source>
        <dbReference type="Proteomes" id="UP001499979"/>
    </source>
</evidence>
<dbReference type="Pfam" id="PF01738">
    <property type="entry name" value="DLH"/>
    <property type="match status" value="1"/>
</dbReference>
<organism evidence="2 3">
    <name type="scientific">Nocardioides aquiterrae</name>
    <dbReference type="NCBI Taxonomy" id="203799"/>
    <lineage>
        <taxon>Bacteria</taxon>
        <taxon>Bacillati</taxon>
        <taxon>Actinomycetota</taxon>
        <taxon>Actinomycetes</taxon>
        <taxon>Propionibacteriales</taxon>
        <taxon>Nocardioidaceae</taxon>
        <taxon>Nocardioides</taxon>
    </lineage>
</organism>
<dbReference type="PANTHER" id="PTHR46623">
    <property type="entry name" value="CARBOXYMETHYLENEBUTENOLIDASE-RELATED"/>
    <property type="match status" value="1"/>
</dbReference>
<protein>
    <recommendedName>
        <fullName evidence="1">Dienelactone hydrolase domain-containing protein</fullName>
    </recommendedName>
</protein>
<evidence type="ECO:0000259" key="1">
    <source>
        <dbReference type="Pfam" id="PF01738"/>
    </source>
</evidence>
<comment type="caution">
    <text evidence="2">The sequence shown here is derived from an EMBL/GenBank/DDBJ whole genome shotgun (WGS) entry which is preliminary data.</text>
</comment>
<name>A0ABP4EWP2_9ACTN</name>
<proteinExistence type="predicted"/>
<dbReference type="EMBL" id="BAAAJE010000002">
    <property type="protein sequence ID" value="GAA1132045.1"/>
    <property type="molecule type" value="Genomic_DNA"/>
</dbReference>
<feature type="domain" description="Dienelactone hydrolase" evidence="1">
    <location>
        <begin position="2"/>
        <end position="117"/>
    </location>
</feature>
<dbReference type="Gene3D" id="3.40.50.1820">
    <property type="entry name" value="alpha/beta hydrolase"/>
    <property type="match status" value="1"/>
</dbReference>
<sequence>MTGYCMGARLAVRTGGQLPGTVAAVGGFHGGGLVTDAADSPHLAIAASTAEYAFGHADQDRSMPLEQVEALEQALQAAGRPHLNEVYAGAAHGYTMADTSMYDEAAAERHFAVLQGLLARAL</sequence>
<dbReference type="InterPro" id="IPR051049">
    <property type="entry name" value="Dienelactone_hydrolase-like"/>
</dbReference>
<dbReference type="InterPro" id="IPR029058">
    <property type="entry name" value="AB_hydrolase_fold"/>
</dbReference>
<dbReference type="InterPro" id="IPR002925">
    <property type="entry name" value="Dienelactn_hydro"/>
</dbReference>
<dbReference type="PANTHER" id="PTHR46623:SF10">
    <property type="entry name" value="CARBOXYMETHYLENEBUTENOLIDASE HOMOLOG"/>
    <property type="match status" value="1"/>
</dbReference>
<gene>
    <name evidence="2" type="ORF">GCM10009606_10190</name>
</gene>
<evidence type="ECO:0000313" key="2">
    <source>
        <dbReference type="EMBL" id="GAA1132045.1"/>
    </source>
</evidence>
<reference evidence="3" key="1">
    <citation type="journal article" date="2019" name="Int. J. Syst. Evol. Microbiol.">
        <title>The Global Catalogue of Microorganisms (GCM) 10K type strain sequencing project: providing services to taxonomists for standard genome sequencing and annotation.</title>
        <authorList>
            <consortium name="The Broad Institute Genomics Platform"/>
            <consortium name="The Broad Institute Genome Sequencing Center for Infectious Disease"/>
            <person name="Wu L."/>
            <person name="Ma J."/>
        </authorList>
    </citation>
    <scope>NUCLEOTIDE SEQUENCE [LARGE SCALE GENOMIC DNA]</scope>
    <source>
        <strain evidence="3">JCM 11813</strain>
    </source>
</reference>
<dbReference type="SUPFAM" id="SSF53474">
    <property type="entry name" value="alpha/beta-Hydrolases"/>
    <property type="match status" value="1"/>
</dbReference>
<dbReference type="PROSITE" id="PS51273">
    <property type="entry name" value="GATASE_TYPE_1"/>
    <property type="match status" value="1"/>
</dbReference>
<dbReference type="Proteomes" id="UP001499979">
    <property type="component" value="Unassembled WGS sequence"/>
</dbReference>
<accession>A0ABP4EWP2</accession>